<reference evidence="4" key="1">
    <citation type="submission" date="2025-08" db="UniProtKB">
        <authorList>
            <consortium name="RefSeq"/>
        </authorList>
    </citation>
    <scope>IDENTIFICATION</scope>
</reference>
<dbReference type="PANTHER" id="PTHR12214">
    <property type="entry name" value="GC-RICH SEQUENCE DNA-BINDING FACTOR"/>
    <property type="match status" value="1"/>
</dbReference>
<comment type="subcellular location">
    <subcellularLocation>
        <location evidence="1">Nucleus</location>
    </subcellularLocation>
</comment>
<proteinExistence type="predicted"/>
<dbReference type="PANTHER" id="PTHR12214:SF0">
    <property type="entry name" value="LD29489P"/>
    <property type="match status" value="1"/>
</dbReference>
<dbReference type="GeneID" id="106818981"/>
<keyword evidence="2" id="KW-0539">Nucleus</keyword>
<dbReference type="RefSeq" id="XP_014679131.1">
    <property type="nucleotide sequence ID" value="XM_014823645.1"/>
</dbReference>
<dbReference type="InterPro" id="IPR012890">
    <property type="entry name" value="GCFC2-like"/>
</dbReference>
<sequence length="219" mass="24411">MSAQQSRRLARLLHKMAAEFPTAMAAETRTAATLLRGVAARVRRTLDDDVYMPLYPRSILGNRASGAYQFLQRQFWSCYKLLANITLFTGLLSNSAIQQMALDGLLNRYILLALQNSDPGGDTVDKCKAIVGCLPKSWFAHLGADHTLPRLEPLCRLLAHVASSIDAQALGNKDMATRQETRDQMKQLMRMMVTVHAMDHALNVSNKMSLKELKNIVPD</sequence>
<evidence type="ECO:0000256" key="1">
    <source>
        <dbReference type="ARBA" id="ARBA00004123"/>
    </source>
</evidence>
<evidence type="ECO:0000256" key="2">
    <source>
        <dbReference type="ARBA" id="ARBA00023242"/>
    </source>
</evidence>
<name>A0ABM1F3W0_PRICU</name>
<protein>
    <submittedName>
        <fullName evidence="4">PAX3- and PAX7-binding protein 1-like</fullName>
    </submittedName>
</protein>
<accession>A0ABM1F3W0</accession>
<gene>
    <name evidence="4" type="primary">LOC106818981</name>
</gene>
<evidence type="ECO:0000313" key="4">
    <source>
        <dbReference type="RefSeq" id="XP_014679131.1"/>
    </source>
</evidence>
<organism evidence="3 4">
    <name type="scientific">Priapulus caudatus</name>
    <name type="common">Priapulid worm</name>
    <dbReference type="NCBI Taxonomy" id="37621"/>
    <lineage>
        <taxon>Eukaryota</taxon>
        <taxon>Metazoa</taxon>
        <taxon>Ecdysozoa</taxon>
        <taxon>Scalidophora</taxon>
        <taxon>Priapulida</taxon>
        <taxon>Priapulimorpha</taxon>
        <taxon>Priapulimorphida</taxon>
        <taxon>Priapulidae</taxon>
        <taxon>Priapulus</taxon>
    </lineage>
</organism>
<keyword evidence="3" id="KW-1185">Reference proteome</keyword>
<evidence type="ECO:0000313" key="3">
    <source>
        <dbReference type="Proteomes" id="UP000695022"/>
    </source>
</evidence>
<dbReference type="Proteomes" id="UP000695022">
    <property type="component" value="Unplaced"/>
</dbReference>